<reference evidence="2 3" key="1">
    <citation type="submission" date="2017-10" db="EMBL/GenBank/DDBJ databases">
        <title>Draft genome of Longimonas halophila.</title>
        <authorList>
            <person name="Goh K.M."/>
            <person name="Shamsir M.S."/>
            <person name="Lim S.W."/>
        </authorList>
    </citation>
    <scope>NUCLEOTIDE SEQUENCE [LARGE SCALE GENOMIC DNA]</scope>
    <source>
        <strain evidence="2 3">KCTC 42399</strain>
    </source>
</reference>
<dbReference type="InterPro" id="IPR002716">
    <property type="entry name" value="PIN_dom"/>
</dbReference>
<dbReference type="AlphaFoldDB" id="A0A2H3P2F5"/>
<protein>
    <submittedName>
        <fullName evidence="2">Pilus assembly protein</fullName>
    </submittedName>
</protein>
<keyword evidence="3" id="KW-1185">Reference proteome</keyword>
<name>A0A2H3P2F5_9BACT</name>
<sequence>MAKTEVLIDAGPLVAFFDRRDQHHTWTKTQMAHLTTPLYTCEAVLSEAFHLLEHVPRGTQQLIRFLERGAVAVPFSYAPNAEHIHEIMNAYADQPMSFADACLVQMAERQAAPTIFTTDSDFQVYRRADGQPLNVLIPGV</sequence>
<accession>A0A2H3P2F5</accession>
<evidence type="ECO:0000259" key="1">
    <source>
        <dbReference type="Pfam" id="PF01850"/>
    </source>
</evidence>
<comment type="caution">
    <text evidence="2">The sequence shown here is derived from an EMBL/GenBank/DDBJ whole genome shotgun (WGS) entry which is preliminary data.</text>
</comment>
<organism evidence="2 3">
    <name type="scientific">Longimonas halophila</name>
    <dbReference type="NCBI Taxonomy" id="1469170"/>
    <lineage>
        <taxon>Bacteria</taxon>
        <taxon>Pseudomonadati</taxon>
        <taxon>Rhodothermota</taxon>
        <taxon>Rhodothermia</taxon>
        <taxon>Rhodothermales</taxon>
        <taxon>Salisaetaceae</taxon>
        <taxon>Longimonas</taxon>
    </lineage>
</organism>
<gene>
    <name evidence="2" type="ORF">CRI93_13585</name>
</gene>
<dbReference type="RefSeq" id="WP_098063187.1">
    <property type="nucleotide sequence ID" value="NZ_PDEP01000015.1"/>
</dbReference>
<dbReference type="Gene3D" id="3.40.50.1010">
    <property type="entry name" value="5'-nuclease"/>
    <property type="match status" value="1"/>
</dbReference>
<dbReference type="Pfam" id="PF01850">
    <property type="entry name" value="PIN"/>
    <property type="match status" value="1"/>
</dbReference>
<evidence type="ECO:0000313" key="3">
    <source>
        <dbReference type="Proteomes" id="UP000221024"/>
    </source>
</evidence>
<feature type="domain" description="PIN" evidence="1">
    <location>
        <begin position="6"/>
        <end position="125"/>
    </location>
</feature>
<dbReference type="Proteomes" id="UP000221024">
    <property type="component" value="Unassembled WGS sequence"/>
</dbReference>
<dbReference type="EMBL" id="PDEP01000015">
    <property type="protein sequence ID" value="PEN05236.1"/>
    <property type="molecule type" value="Genomic_DNA"/>
</dbReference>
<dbReference type="OrthoDB" id="196926at2"/>
<proteinExistence type="predicted"/>
<evidence type="ECO:0000313" key="2">
    <source>
        <dbReference type="EMBL" id="PEN05236.1"/>
    </source>
</evidence>
<dbReference type="InterPro" id="IPR029060">
    <property type="entry name" value="PIN-like_dom_sf"/>
</dbReference>
<dbReference type="SUPFAM" id="SSF88723">
    <property type="entry name" value="PIN domain-like"/>
    <property type="match status" value="1"/>
</dbReference>